<evidence type="ECO:0000256" key="5">
    <source>
        <dbReference type="SAM" id="MobiDB-lite"/>
    </source>
</evidence>
<evidence type="ECO:0000256" key="1">
    <source>
        <dbReference type="ARBA" id="ARBA00022741"/>
    </source>
</evidence>
<feature type="domain" description="FtsK" evidence="6">
    <location>
        <begin position="1470"/>
        <end position="1660"/>
    </location>
</feature>
<dbReference type="EMBL" id="QPJJ01000018">
    <property type="protein sequence ID" value="RCW63391.1"/>
    <property type="molecule type" value="Genomic_DNA"/>
</dbReference>
<accession>A0A368X5U8</accession>
<reference evidence="7 8" key="1">
    <citation type="submission" date="2018-07" db="EMBL/GenBank/DDBJ databases">
        <title>Genomic Encyclopedia of Type Strains, Phase IV (KMG-IV): sequencing the most valuable type-strain genomes for metagenomic binning, comparative biology and taxonomic classification.</title>
        <authorList>
            <person name="Goeker M."/>
        </authorList>
    </citation>
    <scope>NUCLEOTIDE SEQUENCE [LARGE SCALE GENOMIC DNA]</scope>
    <source>
        <strain evidence="7 8">DSM 27696</strain>
    </source>
</reference>
<dbReference type="GO" id="GO:0005524">
    <property type="term" value="F:ATP binding"/>
    <property type="evidence" value="ECO:0007669"/>
    <property type="project" value="UniProtKB-UniRule"/>
</dbReference>
<dbReference type="CDD" id="cd01127">
    <property type="entry name" value="TrwB_TraG_TraD_VirD4"/>
    <property type="match status" value="1"/>
</dbReference>
<dbReference type="PANTHER" id="PTHR22683">
    <property type="entry name" value="SPORULATION PROTEIN RELATED"/>
    <property type="match status" value="1"/>
</dbReference>
<proteinExistence type="predicted"/>
<feature type="compositionally biased region" description="Polar residues" evidence="5">
    <location>
        <begin position="1270"/>
        <end position="1281"/>
    </location>
</feature>
<sequence>MNSDYLLGKWLTAIIKKHFETQSKANTEKVFMKISGLTTDNISALLTNITKSNSDMEKYYNVKIRTITIMDGYEKFSYKEHETSTWLRNNAKYGEALILIINEMTPEAQSLENLFTIDESYLLEKQSLEVLFNVINEEGNIVSQEIDDVKTFLEMTNKVFEPQLRNLLNFVTDVLKDDSPSVIDGIQQNLPSLNLFVDSKLTIKKDNIKRLRDNFKLANLQDVDPEKLLNNLYQFLEEEEKNDFCSDIFEKISSDMLRSQVVSFINQEDNELLKQEFENINSIFKFKKKVKLIDQVKEIYERSEELSDEQKDKYLEGIEEIESQENPDLMQEFLEEFEPQLNQEKGLTRKISRLIEKKRHPSEYDDLTYALMYEIFTLIDESIEADEDVDLSNATFKLSVNNSKVTESTKQLITLLLKNINKVIPKVTFDETSIPHPKSDTKNSDVTFNLQLNVNNNITNKKFKVFSLDSLHVNSILEIINEMKIVPYITTFDENQVEVNDIRNVVHEKVRYYFETDEFNMKDHYEKFTSFIDDYKYMLENIIENGIFSMKVEEYERKLSDLLENVYESVSVNKHIYFALNLIGAIDSYSDDEGNSDLPSGRLLTVINPIRLLAYIKRFEKISEQIEEWMNRASNNSLEVEKIEEYLQYTYDSTRKLAPRYFSIDGDSSFLIENNELMGEGEFILSSRPPENVGHLSKELSKELVKVVKNYQEVYPYSRDGLDILFLHCQSADIIIEAVKSLFKYTPVKKLKITIHSEQAAVIHHKINKWIIHQEEYTKPELFKSFPKLEINVISGKNINDIKDLSDRHMMDSDLAILLDYFGQTNQVNYQLEKIKPQPSNDWFATIYKEPLKQEEMVKRIPFVSEHIPNLLLNYYQLQYTVNSNAMSSSDELHVLQNLISVNKKSNEQIIDFMHDHFNWAMIMDRYLDKSLLQKASSKAEIIQYKSKAGSNKEFKLILSSSKYIRKLSDKTMDYEYYDRFTRKLMSILMNENISKDKIVSAVNNVKEISGALVLKVLGAGKFSHEMLATHLSTERRTRDDSSILQVWSSCDELPWFASNKRRPDLVLTTISEKNGKLKLNFDLIELKFVTHSILDKERFDAVKQVKAGESLYNKLFKFDDNYTDAEFWREELVHYFVERGSYIPEHVSLLKKLQHTSVQDINVEISASIDVYCYTSNLTDTALKKLEDGVYFEALEEEYNNYIFNRSFILNRLGAKEEVTPNYDDVMLEDRETKQDILEHVIKDDEDKLIEATSEEFNDNDKKDGLTTKVEQGENQSNKNVSHKESKDDCAPETINYEHENKQQRTEVNKLTSDEKKPTQDESLDGEYPEIAALKDLTLQYEDTSNDIRSVINEYIRKLKHNFNQNGIHVKIPEENAIAGSSVIRLYLDYPSNVPFKKITSKIKDIQVWLGLSETPIINIDKKGSYIDISREKPDTIYFEKFMEMVREQSKDRIKNTNLIAPLGLDPLNQVINVDLADSITPHLLVGGTTGSGKSVTLNSIILGIMCLYSNEAVNFIFIDPKQVEFNFYQEKTHTKKVITDINTAVVELESLVDEMERRYSLMNKQYVSNLEDYIQHTKDILPRIVIVFDEFADFMSQDKETAKRVETAIQRLGQKARAAGIHLIICTQNPKAEIINTKIRSNLPARLALRATDSTASTIILDEDGAEKLGGKGDFLVKLGTSAIRGKSPFLTVQVKRALLTYFEK</sequence>
<feature type="region of interest" description="Disordered" evidence="5">
    <location>
        <begin position="1254"/>
        <end position="1329"/>
    </location>
</feature>
<dbReference type="GO" id="GO:0003677">
    <property type="term" value="F:DNA binding"/>
    <property type="evidence" value="ECO:0007669"/>
    <property type="project" value="InterPro"/>
</dbReference>
<gene>
    <name evidence="7" type="ORF">DFR57_11858</name>
</gene>
<comment type="caution">
    <text evidence="7">The sequence shown here is derived from an EMBL/GenBank/DDBJ whole genome shotgun (WGS) entry which is preliminary data.</text>
</comment>
<evidence type="ECO:0000256" key="2">
    <source>
        <dbReference type="ARBA" id="ARBA00022840"/>
    </source>
</evidence>
<dbReference type="InterPro" id="IPR002543">
    <property type="entry name" value="FtsK_dom"/>
</dbReference>
<evidence type="ECO:0000256" key="3">
    <source>
        <dbReference type="PROSITE-ProRule" id="PRU00289"/>
    </source>
</evidence>
<protein>
    <submittedName>
        <fullName evidence="7">S-DNA-T family DNA segregation ATPase FtsK/SpoIIIE</fullName>
    </submittedName>
</protein>
<organism evidence="7 8">
    <name type="scientific">Saliterribacillus persicus</name>
    <dbReference type="NCBI Taxonomy" id="930114"/>
    <lineage>
        <taxon>Bacteria</taxon>
        <taxon>Bacillati</taxon>
        <taxon>Bacillota</taxon>
        <taxon>Bacilli</taxon>
        <taxon>Bacillales</taxon>
        <taxon>Bacillaceae</taxon>
        <taxon>Saliterribacillus</taxon>
    </lineage>
</organism>
<dbReference type="PANTHER" id="PTHR22683:SF1">
    <property type="entry name" value="TYPE VII SECRETION SYSTEM PROTEIN ESSC"/>
    <property type="match status" value="1"/>
</dbReference>
<keyword evidence="8" id="KW-1185">Reference proteome</keyword>
<dbReference type="RefSeq" id="WP_245937501.1">
    <property type="nucleotide sequence ID" value="NZ_QPJJ01000018.1"/>
</dbReference>
<feature type="coiled-coil region" evidence="4">
    <location>
        <begin position="1540"/>
        <end position="1567"/>
    </location>
</feature>
<dbReference type="PROSITE" id="PS50901">
    <property type="entry name" value="FTSK"/>
    <property type="match status" value="1"/>
</dbReference>
<evidence type="ECO:0000313" key="7">
    <source>
        <dbReference type="EMBL" id="RCW63391.1"/>
    </source>
</evidence>
<name>A0A368X5U8_9BACI</name>
<dbReference type="InterPro" id="IPR050206">
    <property type="entry name" value="FtsK/SpoIIIE/SftA"/>
</dbReference>
<dbReference type="Pfam" id="PF01580">
    <property type="entry name" value="FtsK_SpoIIIE"/>
    <property type="match status" value="1"/>
</dbReference>
<keyword evidence="1 3" id="KW-0547">Nucleotide-binding</keyword>
<dbReference type="Proteomes" id="UP000252585">
    <property type="component" value="Unassembled WGS sequence"/>
</dbReference>
<dbReference type="SUPFAM" id="SSF52540">
    <property type="entry name" value="P-loop containing nucleoside triphosphate hydrolases"/>
    <property type="match status" value="1"/>
</dbReference>
<keyword evidence="4" id="KW-0175">Coiled coil</keyword>
<evidence type="ECO:0000313" key="8">
    <source>
        <dbReference type="Proteomes" id="UP000252585"/>
    </source>
</evidence>
<evidence type="ECO:0000259" key="6">
    <source>
        <dbReference type="PROSITE" id="PS50901"/>
    </source>
</evidence>
<evidence type="ECO:0000256" key="4">
    <source>
        <dbReference type="SAM" id="Coils"/>
    </source>
</evidence>
<feature type="compositionally biased region" description="Basic and acidic residues" evidence="5">
    <location>
        <begin position="1283"/>
        <end position="1321"/>
    </location>
</feature>
<dbReference type="InterPro" id="IPR027417">
    <property type="entry name" value="P-loop_NTPase"/>
</dbReference>
<keyword evidence="2 3" id="KW-0067">ATP-binding</keyword>
<feature type="binding site" evidence="3">
    <location>
        <begin position="1489"/>
        <end position="1496"/>
    </location>
    <ligand>
        <name>ATP</name>
        <dbReference type="ChEBI" id="CHEBI:30616"/>
    </ligand>
</feature>
<dbReference type="Gene3D" id="3.40.50.300">
    <property type="entry name" value="P-loop containing nucleotide triphosphate hydrolases"/>
    <property type="match status" value="1"/>
</dbReference>